<keyword evidence="1" id="KW-1133">Transmembrane helix</keyword>
<dbReference type="RefSeq" id="WP_089800172.1">
    <property type="nucleotide sequence ID" value="NZ_BJYE01000006.1"/>
</dbReference>
<protein>
    <submittedName>
        <fullName evidence="2">Uncharacterized protein</fullName>
    </submittedName>
</protein>
<accession>A0A511WZR1</accession>
<comment type="caution">
    <text evidence="2">The sequence shown here is derived from an EMBL/GenBank/DDBJ whole genome shotgun (WGS) entry which is preliminary data.</text>
</comment>
<evidence type="ECO:0000313" key="3">
    <source>
        <dbReference type="Proteomes" id="UP000321400"/>
    </source>
</evidence>
<evidence type="ECO:0000313" key="2">
    <source>
        <dbReference type="EMBL" id="GEN56186.1"/>
    </source>
</evidence>
<dbReference type="Proteomes" id="UP000321400">
    <property type="component" value="Unassembled WGS sequence"/>
</dbReference>
<reference evidence="2 3" key="1">
    <citation type="submission" date="2019-07" db="EMBL/GenBank/DDBJ databases">
        <title>Whole genome shotgun sequence of Halolactibacillus alkaliphilus NBRC 103919.</title>
        <authorList>
            <person name="Hosoyama A."/>
            <person name="Uohara A."/>
            <person name="Ohji S."/>
            <person name="Ichikawa N."/>
        </authorList>
    </citation>
    <scope>NUCLEOTIDE SEQUENCE [LARGE SCALE GENOMIC DNA]</scope>
    <source>
        <strain evidence="2 3">NBRC 103919</strain>
    </source>
</reference>
<feature type="transmembrane region" description="Helical" evidence="1">
    <location>
        <begin position="9"/>
        <end position="28"/>
    </location>
</feature>
<dbReference type="EMBL" id="BJYE01000006">
    <property type="protein sequence ID" value="GEN56186.1"/>
    <property type="molecule type" value="Genomic_DNA"/>
</dbReference>
<sequence length="304" mass="35337">MRFNKDKVVMYMCIIGLIWMAIVSFFLLDGLRTVNRKMEMNIQSLTHQLSNIEYNIPFLLENTLLESDGNIHLIDFEYLSVNRNQQEVIVDVNVILKESLTDAIYYLKVSEEQPQEGESHVLTYVDDTTYNVTLSVNSKQNNNFTVIEEREDGSKRMMSETAYFLPIYDDLIHGRMEFLEYHYGLNNNELTVGFGLTVRDFQLDDLGLAEVSVQIWHNGVQVAEEVVTDQLSLERSSEIEEYYTGASVSDSYYYEEMADDQDKSDYYYDGHLKIDALRDISLDEVEVIIVAETHDGITEHYTFY</sequence>
<gene>
    <name evidence="2" type="ORF">HAL01_06500</name>
</gene>
<dbReference type="STRING" id="442899.SAMN05720591_104124"/>
<organism evidence="2 3">
    <name type="scientific">Halolactibacillus alkaliphilus</name>
    <dbReference type="NCBI Taxonomy" id="442899"/>
    <lineage>
        <taxon>Bacteria</taxon>
        <taxon>Bacillati</taxon>
        <taxon>Bacillota</taxon>
        <taxon>Bacilli</taxon>
        <taxon>Bacillales</taxon>
        <taxon>Bacillaceae</taxon>
        <taxon>Halolactibacillus</taxon>
    </lineage>
</organism>
<keyword evidence="3" id="KW-1185">Reference proteome</keyword>
<dbReference type="OrthoDB" id="2973912at2"/>
<dbReference type="AlphaFoldDB" id="A0A511WZR1"/>
<name>A0A511WZR1_9BACI</name>
<keyword evidence="1" id="KW-0472">Membrane</keyword>
<evidence type="ECO:0000256" key="1">
    <source>
        <dbReference type="SAM" id="Phobius"/>
    </source>
</evidence>
<proteinExistence type="predicted"/>
<keyword evidence="1" id="KW-0812">Transmembrane</keyword>